<comment type="subcellular location">
    <subcellularLocation>
        <location evidence="2">Cell membrane</location>
        <topology evidence="2">Multi-pass membrane protein</topology>
    </subcellularLocation>
</comment>
<keyword evidence="9" id="KW-0418">Kinase</keyword>
<evidence type="ECO:0000256" key="13">
    <source>
        <dbReference type="ARBA" id="ARBA00023136"/>
    </source>
</evidence>
<gene>
    <name evidence="16" type="ORF">HMPREF9473_00281</name>
</gene>
<organism evidence="16 17">
    <name type="scientific">Hungatella hathewayi WAL-18680</name>
    <dbReference type="NCBI Taxonomy" id="742737"/>
    <lineage>
        <taxon>Bacteria</taxon>
        <taxon>Bacillati</taxon>
        <taxon>Bacillota</taxon>
        <taxon>Clostridia</taxon>
        <taxon>Lachnospirales</taxon>
        <taxon>Lachnospiraceae</taxon>
        <taxon>Hungatella</taxon>
    </lineage>
</organism>
<dbReference type="Pfam" id="PF00512">
    <property type="entry name" value="HisKA"/>
    <property type="match status" value="1"/>
</dbReference>
<dbReference type="InterPro" id="IPR036890">
    <property type="entry name" value="HATPase_C_sf"/>
</dbReference>
<evidence type="ECO:0000256" key="10">
    <source>
        <dbReference type="ARBA" id="ARBA00022840"/>
    </source>
</evidence>
<evidence type="ECO:0000256" key="4">
    <source>
        <dbReference type="ARBA" id="ARBA00022475"/>
    </source>
</evidence>
<dbReference type="RefSeq" id="WP_006778263.1">
    <property type="nucleotide sequence ID" value="NZ_CP040506.1"/>
</dbReference>
<name>G5I9U1_9FIRM</name>
<dbReference type="PRINTS" id="PR00344">
    <property type="entry name" value="BCTRLSENSOR"/>
</dbReference>
<accession>G5I9U1</accession>
<evidence type="ECO:0000256" key="9">
    <source>
        <dbReference type="ARBA" id="ARBA00022777"/>
    </source>
</evidence>
<dbReference type="GO" id="GO:0005524">
    <property type="term" value="F:ATP binding"/>
    <property type="evidence" value="ECO:0007669"/>
    <property type="project" value="UniProtKB-KW"/>
</dbReference>
<dbReference type="GO" id="GO:0005886">
    <property type="term" value="C:plasma membrane"/>
    <property type="evidence" value="ECO:0007669"/>
    <property type="project" value="UniProtKB-SubCell"/>
</dbReference>
<keyword evidence="10" id="KW-0067">ATP-binding</keyword>
<keyword evidence="4" id="KW-1003">Cell membrane</keyword>
<dbReference type="Proteomes" id="UP000005384">
    <property type="component" value="Unassembled WGS sequence"/>
</dbReference>
<dbReference type="SMART" id="SM00387">
    <property type="entry name" value="HATPase_c"/>
    <property type="match status" value="1"/>
</dbReference>
<keyword evidence="6" id="KW-0808">Transferase</keyword>
<evidence type="ECO:0000313" key="17">
    <source>
        <dbReference type="Proteomes" id="UP000005384"/>
    </source>
</evidence>
<dbReference type="PATRIC" id="fig|742737.3.peg.276"/>
<dbReference type="InterPro" id="IPR003661">
    <property type="entry name" value="HisK_dim/P_dom"/>
</dbReference>
<keyword evidence="7 14" id="KW-0812">Transmembrane</keyword>
<keyword evidence="8" id="KW-0547">Nucleotide-binding</keyword>
<feature type="transmembrane region" description="Helical" evidence="14">
    <location>
        <begin position="12"/>
        <end position="30"/>
    </location>
</feature>
<evidence type="ECO:0000256" key="11">
    <source>
        <dbReference type="ARBA" id="ARBA00022989"/>
    </source>
</evidence>
<dbReference type="HOGENOM" id="CLU_000445_89_3_9"/>
<sequence length="335" mass="37026">MLLLRNPEIKKMLVSYGLFTLAVVTAAPLLAMPPAIYTLLICAGALALFLYYTKRRYKDISHLSGQLDQILHGDMSTCFVPDKEGELALLTSEIYKMTVRLQEQSELLQKEKDYLNSSIADISHQIKTPLTSIRMIVPRLGREDADAGQRQQYIRDISSLLSRTEWLISSLLKIARLETGTVAFGQTPVNVEELVLEALAPLAVMLDVKEITVETDIDENAAFSGDRLWSVEAVGNILKNCMEHTPPGGTLTVTARDNPLFTGITISDDGTGIAPEDLPHLFERFYRGKDSGPEHAGIGLALAQMIIKQQNGTVAAKNRTPRGAEFHIRFYKGAI</sequence>
<proteinExistence type="predicted"/>
<keyword evidence="12" id="KW-0902">Two-component regulatory system</keyword>
<dbReference type="EC" id="2.7.13.3" evidence="3"/>
<dbReference type="Gene3D" id="3.30.565.10">
    <property type="entry name" value="Histidine kinase-like ATPase, C-terminal domain"/>
    <property type="match status" value="1"/>
</dbReference>
<evidence type="ECO:0000256" key="7">
    <source>
        <dbReference type="ARBA" id="ARBA00022692"/>
    </source>
</evidence>
<dbReference type="CDD" id="cd00082">
    <property type="entry name" value="HisKA"/>
    <property type="match status" value="1"/>
</dbReference>
<evidence type="ECO:0000259" key="15">
    <source>
        <dbReference type="PROSITE" id="PS50109"/>
    </source>
</evidence>
<dbReference type="InterPro" id="IPR003594">
    <property type="entry name" value="HATPase_dom"/>
</dbReference>
<feature type="transmembrane region" description="Helical" evidence="14">
    <location>
        <begin position="36"/>
        <end position="53"/>
    </location>
</feature>
<dbReference type="AlphaFoldDB" id="G5I9U1"/>
<feature type="domain" description="Histidine kinase" evidence="15">
    <location>
        <begin position="121"/>
        <end position="334"/>
    </location>
</feature>
<dbReference type="OrthoDB" id="9773956at2"/>
<dbReference type="SUPFAM" id="SSF47384">
    <property type="entry name" value="Homodimeric domain of signal transducing histidine kinase"/>
    <property type="match status" value="1"/>
</dbReference>
<evidence type="ECO:0000256" key="12">
    <source>
        <dbReference type="ARBA" id="ARBA00023012"/>
    </source>
</evidence>
<dbReference type="GO" id="GO:0000155">
    <property type="term" value="F:phosphorelay sensor kinase activity"/>
    <property type="evidence" value="ECO:0007669"/>
    <property type="project" value="InterPro"/>
</dbReference>
<dbReference type="InterPro" id="IPR036097">
    <property type="entry name" value="HisK_dim/P_sf"/>
</dbReference>
<evidence type="ECO:0000256" key="8">
    <source>
        <dbReference type="ARBA" id="ARBA00022741"/>
    </source>
</evidence>
<evidence type="ECO:0000256" key="14">
    <source>
        <dbReference type="SAM" id="Phobius"/>
    </source>
</evidence>
<evidence type="ECO:0000313" key="16">
    <source>
        <dbReference type="EMBL" id="EHI61830.1"/>
    </source>
</evidence>
<dbReference type="SMART" id="SM00388">
    <property type="entry name" value="HisKA"/>
    <property type="match status" value="1"/>
</dbReference>
<dbReference type="EMBL" id="ADLN01000001">
    <property type="protein sequence ID" value="EHI61830.1"/>
    <property type="molecule type" value="Genomic_DNA"/>
</dbReference>
<dbReference type="Pfam" id="PF02518">
    <property type="entry name" value="HATPase_c"/>
    <property type="match status" value="1"/>
</dbReference>
<dbReference type="CDD" id="cd00075">
    <property type="entry name" value="HATPase"/>
    <property type="match status" value="1"/>
</dbReference>
<evidence type="ECO:0000256" key="2">
    <source>
        <dbReference type="ARBA" id="ARBA00004651"/>
    </source>
</evidence>
<dbReference type="SUPFAM" id="SSF55874">
    <property type="entry name" value="ATPase domain of HSP90 chaperone/DNA topoisomerase II/histidine kinase"/>
    <property type="match status" value="1"/>
</dbReference>
<dbReference type="PROSITE" id="PS50109">
    <property type="entry name" value="HIS_KIN"/>
    <property type="match status" value="1"/>
</dbReference>
<evidence type="ECO:0000256" key="6">
    <source>
        <dbReference type="ARBA" id="ARBA00022679"/>
    </source>
</evidence>
<protein>
    <recommendedName>
        <fullName evidence="3">histidine kinase</fullName>
        <ecNumber evidence="3">2.7.13.3</ecNumber>
    </recommendedName>
</protein>
<dbReference type="PANTHER" id="PTHR45528">
    <property type="entry name" value="SENSOR HISTIDINE KINASE CPXA"/>
    <property type="match status" value="1"/>
</dbReference>
<dbReference type="PANTHER" id="PTHR45528:SF1">
    <property type="entry name" value="SENSOR HISTIDINE KINASE CPXA"/>
    <property type="match status" value="1"/>
</dbReference>
<dbReference type="Gene3D" id="1.10.287.130">
    <property type="match status" value="1"/>
</dbReference>
<comment type="caution">
    <text evidence="16">The sequence shown here is derived from an EMBL/GenBank/DDBJ whole genome shotgun (WGS) entry which is preliminary data.</text>
</comment>
<evidence type="ECO:0000256" key="3">
    <source>
        <dbReference type="ARBA" id="ARBA00012438"/>
    </source>
</evidence>
<keyword evidence="5" id="KW-0597">Phosphoprotein</keyword>
<dbReference type="InterPro" id="IPR005467">
    <property type="entry name" value="His_kinase_dom"/>
</dbReference>
<comment type="catalytic activity">
    <reaction evidence="1">
        <text>ATP + protein L-histidine = ADP + protein N-phospho-L-histidine.</text>
        <dbReference type="EC" id="2.7.13.3"/>
    </reaction>
</comment>
<evidence type="ECO:0000256" key="5">
    <source>
        <dbReference type="ARBA" id="ARBA00022553"/>
    </source>
</evidence>
<keyword evidence="17" id="KW-1185">Reference proteome</keyword>
<dbReference type="InterPro" id="IPR004358">
    <property type="entry name" value="Sig_transdc_His_kin-like_C"/>
</dbReference>
<evidence type="ECO:0000256" key="1">
    <source>
        <dbReference type="ARBA" id="ARBA00000085"/>
    </source>
</evidence>
<keyword evidence="13 14" id="KW-0472">Membrane</keyword>
<keyword evidence="11 14" id="KW-1133">Transmembrane helix</keyword>
<reference evidence="16 17" key="1">
    <citation type="submission" date="2011-08" db="EMBL/GenBank/DDBJ databases">
        <title>The Genome Sequence of Clostridium hathewayi WAL-18680.</title>
        <authorList>
            <consortium name="The Broad Institute Genome Sequencing Platform"/>
            <person name="Earl A."/>
            <person name="Ward D."/>
            <person name="Feldgarden M."/>
            <person name="Gevers D."/>
            <person name="Finegold S.M."/>
            <person name="Summanen P.H."/>
            <person name="Molitoris D.R."/>
            <person name="Song M."/>
            <person name="Daigneault M."/>
            <person name="Allen-Vercoe E."/>
            <person name="Young S.K."/>
            <person name="Zeng Q."/>
            <person name="Gargeya S."/>
            <person name="Fitzgerald M."/>
            <person name="Haas B."/>
            <person name="Abouelleil A."/>
            <person name="Alvarado L."/>
            <person name="Arachchi H.M."/>
            <person name="Berlin A."/>
            <person name="Brown A."/>
            <person name="Chapman S.B."/>
            <person name="Chen Z."/>
            <person name="Dunbar C."/>
            <person name="Freedman E."/>
            <person name="Gearin G."/>
            <person name="Gellesch M."/>
            <person name="Goldberg J."/>
            <person name="Griggs A."/>
            <person name="Gujja S."/>
            <person name="Heiman D."/>
            <person name="Howarth C."/>
            <person name="Larson L."/>
            <person name="Lui A."/>
            <person name="MacDonald P.J.P."/>
            <person name="Montmayeur A."/>
            <person name="Murphy C."/>
            <person name="Neiman D."/>
            <person name="Pearson M."/>
            <person name="Priest M."/>
            <person name="Roberts A."/>
            <person name="Saif S."/>
            <person name="Shea T."/>
            <person name="Shenoy N."/>
            <person name="Sisk P."/>
            <person name="Stolte C."/>
            <person name="Sykes S."/>
            <person name="Wortman J."/>
            <person name="Nusbaum C."/>
            <person name="Birren B."/>
        </authorList>
    </citation>
    <scope>NUCLEOTIDE SEQUENCE [LARGE SCALE GENOMIC DNA]</scope>
    <source>
        <strain evidence="16 17">WAL-18680</strain>
    </source>
</reference>
<dbReference type="InterPro" id="IPR050398">
    <property type="entry name" value="HssS/ArlS-like"/>
</dbReference>